<feature type="transmembrane region" description="Helical" evidence="1">
    <location>
        <begin position="122"/>
        <end position="140"/>
    </location>
</feature>
<feature type="transmembrane region" description="Helical" evidence="1">
    <location>
        <begin position="101"/>
        <end position="116"/>
    </location>
</feature>
<keyword evidence="1" id="KW-0812">Transmembrane</keyword>
<dbReference type="EMBL" id="UGRY01000002">
    <property type="protein sequence ID" value="SUA77065.1"/>
    <property type="molecule type" value="Genomic_DNA"/>
</dbReference>
<sequence>MQDAQTPQQALDTAAAATRRAHEAAAVPRWGPVAAGVLTALAMLLIETVIEDNLSLVVRAILVVAGIVIIVANFKVLWWMRDLRRARGVVPREPSPWKDEAVWWLALVIVPCLVWVNSEYRVWPRLLTSLILGVWIWYVSARPSWKSRLRHAPWKN</sequence>
<gene>
    <name evidence="2" type="ORF">NCTC1934_02850</name>
</gene>
<dbReference type="Proteomes" id="UP000255467">
    <property type="component" value="Unassembled WGS sequence"/>
</dbReference>
<keyword evidence="1" id="KW-0472">Membrane</keyword>
<feature type="transmembrane region" description="Helical" evidence="1">
    <location>
        <begin position="56"/>
        <end position="80"/>
    </location>
</feature>
<accession>A0A378YIQ5</accession>
<keyword evidence="3" id="KW-1185">Reference proteome</keyword>
<protein>
    <submittedName>
        <fullName evidence="2">Uncharacterized protein</fullName>
    </submittedName>
</protein>
<dbReference type="RefSeq" id="WP_147287052.1">
    <property type="nucleotide sequence ID" value="NZ_UGRY01000002.1"/>
</dbReference>
<keyword evidence="1" id="KW-1133">Transmembrane helix</keyword>
<evidence type="ECO:0000313" key="3">
    <source>
        <dbReference type="Proteomes" id="UP000255467"/>
    </source>
</evidence>
<dbReference type="AlphaFoldDB" id="A0A378YIQ5"/>
<dbReference type="OrthoDB" id="9978499at2"/>
<name>A0A378YIQ5_9NOCA</name>
<proteinExistence type="predicted"/>
<evidence type="ECO:0000313" key="2">
    <source>
        <dbReference type="EMBL" id="SUA77065.1"/>
    </source>
</evidence>
<organism evidence="2 3">
    <name type="scientific">Nocardia otitidiscaviarum</name>
    <dbReference type="NCBI Taxonomy" id="1823"/>
    <lineage>
        <taxon>Bacteria</taxon>
        <taxon>Bacillati</taxon>
        <taxon>Actinomycetota</taxon>
        <taxon>Actinomycetes</taxon>
        <taxon>Mycobacteriales</taxon>
        <taxon>Nocardiaceae</taxon>
        <taxon>Nocardia</taxon>
    </lineage>
</organism>
<evidence type="ECO:0000256" key="1">
    <source>
        <dbReference type="SAM" id="Phobius"/>
    </source>
</evidence>
<feature type="transmembrane region" description="Helical" evidence="1">
    <location>
        <begin position="30"/>
        <end position="50"/>
    </location>
</feature>
<reference evidence="2 3" key="1">
    <citation type="submission" date="2018-06" db="EMBL/GenBank/DDBJ databases">
        <authorList>
            <consortium name="Pathogen Informatics"/>
            <person name="Doyle S."/>
        </authorList>
    </citation>
    <scope>NUCLEOTIDE SEQUENCE [LARGE SCALE GENOMIC DNA]</scope>
    <source>
        <strain evidence="2 3">NCTC1934</strain>
    </source>
</reference>